<proteinExistence type="predicted"/>
<dbReference type="SUPFAM" id="SSF53335">
    <property type="entry name" value="S-adenosyl-L-methionine-dependent methyltransferases"/>
    <property type="match status" value="1"/>
</dbReference>
<keyword evidence="2" id="KW-0460">Magnesium</keyword>
<accession>A0A1Y1X6B4</accession>
<dbReference type="InterPro" id="IPR029063">
    <property type="entry name" value="SAM-dependent_MTases_sf"/>
</dbReference>
<reference evidence="3 4" key="1">
    <citation type="submission" date="2016-07" db="EMBL/GenBank/DDBJ databases">
        <title>Pervasive Adenine N6-methylation of Active Genes in Fungi.</title>
        <authorList>
            <consortium name="DOE Joint Genome Institute"/>
            <person name="Mondo S.J."/>
            <person name="Dannebaum R.O."/>
            <person name="Kuo R.C."/>
            <person name="Labutti K."/>
            <person name="Haridas S."/>
            <person name="Kuo A."/>
            <person name="Salamov A."/>
            <person name="Ahrendt S.R."/>
            <person name="Lipzen A."/>
            <person name="Sullivan W."/>
            <person name="Andreopoulos W.B."/>
            <person name="Clum A."/>
            <person name="Lindquist E."/>
            <person name="Daum C."/>
            <person name="Ramamoorthy G.K."/>
            <person name="Gryganskyi A."/>
            <person name="Culley D."/>
            <person name="Magnuson J.K."/>
            <person name="James T.Y."/>
            <person name="O'Malley M.A."/>
            <person name="Stajich J.E."/>
            <person name="Spatafora J.W."/>
            <person name="Visel A."/>
            <person name="Grigoriev I.V."/>
        </authorList>
    </citation>
    <scope>NUCLEOTIDE SEQUENCE [LARGE SCALE GENOMIC DNA]</scope>
    <source>
        <strain evidence="3 4">CBS 931.73</strain>
    </source>
</reference>
<dbReference type="Pfam" id="PF03492">
    <property type="entry name" value="Methyltransf_7"/>
    <property type="match status" value="1"/>
</dbReference>
<evidence type="ECO:0000313" key="4">
    <source>
        <dbReference type="Proteomes" id="UP000193498"/>
    </source>
</evidence>
<dbReference type="InParanoid" id="A0A1Y1X6B4"/>
<dbReference type="AlphaFoldDB" id="A0A1Y1X6B4"/>
<organism evidence="3 4">
    <name type="scientific">Basidiobolus meristosporus CBS 931.73</name>
    <dbReference type="NCBI Taxonomy" id="1314790"/>
    <lineage>
        <taxon>Eukaryota</taxon>
        <taxon>Fungi</taxon>
        <taxon>Fungi incertae sedis</taxon>
        <taxon>Zoopagomycota</taxon>
        <taxon>Entomophthoromycotina</taxon>
        <taxon>Basidiobolomycetes</taxon>
        <taxon>Basidiobolales</taxon>
        <taxon>Basidiobolaceae</taxon>
        <taxon>Basidiobolus</taxon>
    </lineage>
</organism>
<keyword evidence="3" id="KW-0808">Transferase</keyword>
<comment type="caution">
    <text evidence="3">The sequence shown here is derived from an EMBL/GenBank/DDBJ whole genome shotgun (WGS) entry which is preliminary data.</text>
</comment>
<dbReference type="EMBL" id="MCFE01000707">
    <property type="protein sequence ID" value="ORX81341.1"/>
    <property type="molecule type" value="Genomic_DNA"/>
</dbReference>
<dbReference type="Proteomes" id="UP000193498">
    <property type="component" value="Unassembled WGS sequence"/>
</dbReference>
<keyword evidence="1" id="KW-0479">Metal-binding</keyword>
<gene>
    <name evidence="3" type="ORF">K493DRAFT_320693</name>
</gene>
<dbReference type="InterPro" id="IPR042086">
    <property type="entry name" value="MeTrfase_capping"/>
</dbReference>
<protein>
    <submittedName>
        <fullName evidence="3">S-adenosyl-L-methionine-dependent methyltransferase</fullName>
    </submittedName>
</protein>
<name>A0A1Y1X6B4_9FUNG</name>
<dbReference type="GO" id="GO:0008168">
    <property type="term" value="F:methyltransferase activity"/>
    <property type="evidence" value="ECO:0007669"/>
    <property type="project" value="UniProtKB-KW"/>
</dbReference>
<dbReference type="OrthoDB" id="1523883at2759"/>
<keyword evidence="3" id="KW-0489">Methyltransferase</keyword>
<dbReference type="PANTHER" id="PTHR31009">
    <property type="entry name" value="S-ADENOSYL-L-METHIONINE:CARBOXYL METHYLTRANSFERASE FAMILY PROTEIN"/>
    <property type="match status" value="1"/>
</dbReference>
<evidence type="ECO:0000256" key="1">
    <source>
        <dbReference type="ARBA" id="ARBA00022723"/>
    </source>
</evidence>
<sequence length="341" mass="38719">MEHMDLDYNLYSKAQATAGRQACQLIGEHFTDVTEARGDLSIADYGCSGGANSIPILNAVLSKVRCSGDITLCMVDLPDNDFTITTKTIQTAIEKGELVHRVGDGNLKVVTVGKSFYHQVLPTMSVDFGYSLVSVNCMEVIPCPIPGSLCHTDLPEGPDRKSWETIAENSWNTFLRHRQNELKIGGQMHVSGNAYLEKDEFTWCNIMRNAYTVFEAMFNEGKITREELDKLIVPTTFRSREEILKPFKENSDIHLKVESLSFNKPPCLYYEEYLRTKDSEKYATNVSNSFKNVFNNSFIKLLASNSGRILDEFWLRFHAFVAEQPEKIDMGLLQFHLILRK</sequence>
<dbReference type="GO" id="GO:0032259">
    <property type="term" value="P:methylation"/>
    <property type="evidence" value="ECO:0007669"/>
    <property type="project" value="UniProtKB-KW"/>
</dbReference>
<evidence type="ECO:0000313" key="3">
    <source>
        <dbReference type="EMBL" id="ORX81341.1"/>
    </source>
</evidence>
<dbReference type="Gene3D" id="3.40.50.150">
    <property type="entry name" value="Vaccinia Virus protein VP39"/>
    <property type="match status" value="1"/>
</dbReference>
<dbReference type="GO" id="GO:0046872">
    <property type="term" value="F:metal ion binding"/>
    <property type="evidence" value="ECO:0007669"/>
    <property type="project" value="UniProtKB-KW"/>
</dbReference>
<dbReference type="InterPro" id="IPR005299">
    <property type="entry name" value="MeTrfase_7"/>
</dbReference>
<dbReference type="Gene3D" id="1.10.1200.270">
    <property type="entry name" value="Methyltransferase, alpha-helical capping domain"/>
    <property type="match status" value="1"/>
</dbReference>
<keyword evidence="4" id="KW-1185">Reference proteome</keyword>
<evidence type="ECO:0000256" key="2">
    <source>
        <dbReference type="ARBA" id="ARBA00022842"/>
    </source>
</evidence>